<comment type="caution">
    <text evidence="1">The sequence shown here is derived from an EMBL/GenBank/DDBJ whole genome shotgun (WGS) entry which is preliminary data.</text>
</comment>
<dbReference type="AlphaFoldDB" id="A0A016S850"/>
<name>A0A016S850_9BILA</name>
<sequence length="69" mass="7573">MLANDSNRNNIKTYETTLISGERANEPCGRCQATDAAAPLAPVVDQRNQETERASGGVVEEREIENIRV</sequence>
<protein>
    <submittedName>
        <fullName evidence="1">Uncharacterized protein</fullName>
    </submittedName>
</protein>
<dbReference type="Proteomes" id="UP000024635">
    <property type="component" value="Unassembled WGS sequence"/>
</dbReference>
<accession>A0A016S850</accession>
<proteinExistence type="predicted"/>
<gene>
    <name evidence="1" type="primary">Acey_s0279.g1207</name>
    <name evidence="1" type="ORF">Y032_0279g1207</name>
</gene>
<evidence type="ECO:0000313" key="2">
    <source>
        <dbReference type="Proteomes" id="UP000024635"/>
    </source>
</evidence>
<organism evidence="1 2">
    <name type="scientific">Ancylostoma ceylanicum</name>
    <dbReference type="NCBI Taxonomy" id="53326"/>
    <lineage>
        <taxon>Eukaryota</taxon>
        <taxon>Metazoa</taxon>
        <taxon>Ecdysozoa</taxon>
        <taxon>Nematoda</taxon>
        <taxon>Chromadorea</taxon>
        <taxon>Rhabditida</taxon>
        <taxon>Rhabditina</taxon>
        <taxon>Rhabditomorpha</taxon>
        <taxon>Strongyloidea</taxon>
        <taxon>Ancylostomatidae</taxon>
        <taxon>Ancylostomatinae</taxon>
        <taxon>Ancylostoma</taxon>
    </lineage>
</organism>
<dbReference type="EMBL" id="JARK01001615">
    <property type="protein sequence ID" value="EYB86434.1"/>
    <property type="molecule type" value="Genomic_DNA"/>
</dbReference>
<reference evidence="2" key="1">
    <citation type="journal article" date="2015" name="Nat. Genet.">
        <title>The genome and transcriptome of the zoonotic hookworm Ancylostoma ceylanicum identify infection-specific gene families.</title>
        <authorList>
            <person name="Schwarz E.M."/>
            <person name="Hu Y."/>
            <person name="Antoshechkin I."/>
            <person name="Miller M.M."/>
            <person name="Sternberg P.W."/>
            <person name="Aroian R.V."/>
        </authorList>
    </citation>
    <scope>NUCLEOTIDE SEQUENCE</scope>
    <source>
        <strain evidence="2">HY135</strain>
    </source>
</reference>
<evidence type="ECO:0000313" key="1">
    <source>
        <dbReference type="EMBL" id="EYB86434.1"/>
    </source>
</evidence>
<keyword evidence="2" id="KW-1185">Reference proteome</keyword>